<comment type="caution">
    <text evidence="2">The sequence shown here is derived from an EMBL/GenBank/DDBJ whole genome shotgun (WGS) entry which is preliminary data.</text>
</comment>
<evidence type="ECO:0000313" key="2">
    <source>
        <dbReference type="EMBL" id="SMP15168.1"/>
    </source>
</evidence>
<dbReference type="InterPro" id="IPR036105">
    <property type="entry name" value="DiNase_FeMo-co_biosyn_sf"/>
</dbReference>
<evidence type="ECO:0000259" key="1">
    <source>
        <dbReference type="Pfam" id="PF02579"/>
    </source>
</evidence>
<gene>
    <name evidence="2" type="ORF">SAMN06264868_11331</name>
</gene>
<organism evidence="2 3">
    <name type="scientific">Venenivibrio stagnispumantis</name>
    <dbReference type="NCBI Taxonomy" id="407998"/>
    <lineage>
        <taxon>Bacteria</taxon>
        <taxon>Pseudomonadati</taxon>
        <taxon>Aquificota</taxon>
        <taxon>Aquificia</taxon>
        <taxon>Aquificales</taxon>
        <taxon>Hydrogenothermaceae</taxon>
        <taxon>Venenivibrio</taxon>
    </lineage>
</organism>
<dbReference type="PANTHER" id="PTHR42983:SF1">
    <property type="entry name" value="IRON-MOLYBDENUM PROTEIN"/>
    <property type="match status" value="1"/>
</dbReference>
<dbReference type="EMBL" id="FXTX01000013">
    <property type="protein sequence ID" value="SMP15168.1"/>
    <property type="molecule type" value="Genomic_DNA"/>
</dbReference>
<dbReference type="Proteomes" id="UP001157947">
    <property type="component" value="Unassembled WGS sequence"/>
</dbReference>
<dbReference type="SUPFAM" id="SSF53146">
    <property type="entry name" value="Nitrogenase accessory factor-like"/>
    <property type="match status" value="1"/>
</dbReference>
<protein>
    <submittedName>
        <fullName evidence="2">Predicted Fe-Mo cluster-binding protein, NifX family</fullName>
    </submittedName>
</protein>
<evidence type="ECO:0000313" key="3">
    <source>
        <dbReference type="Proteomes" id="UP001157947"/>
    </source>
</evidence>
<name>A0AA45WMW0_9AQUI</name>
<sequence length="119" mass="12905">MKIGIPVKPDSKDRTKYVVSDAFGRARLFAIIDENSNIEIIKAEETGGRNIANILSKNGVKVVLTTHLGGGAFEVIKSLGMKAYKIPAGISIEQAISDYKNGLLPEIKEVSSCGHHHHH</sequence>
<reference evidence="2" key="1">
    <citation type="submission" date="2017-05" db="EMBL/GenBank/DDBJ databases">
        <authorList>
            <person name="Varghese N."/>
            <person name="Submissions S."/>
        </authorList>
    </citation>
    <scope>NUCLEOTIDE SEQUENCE</scope>
    <source>
        <strain evidence="2">DSM 18763</strain>
    </source>
</reference>
<proteinExistence type="predicted"/>
<dbReference type="AlphaFoldDB" id="A0AA45WMW0"/>
<feature type="domain" description="Dinitrogenase iron-molybdenum cofactor biosynthesis" evidence="1">
    <location>
        <begin position="18"/>
        <end position="100"/>
    </location>
</feature>
<dbReference type="InterPro" id="IPR003731">
    <property type="entry name" value="Di-Nase_FeMo-co_biosynth"/>
</dbReference>
<dbReference type="Gene3D" id="3.30.420.130">
    <property type="entry name" value="Dinitrogenase iron-molybdenum cofactor biosynthesis domain"/>
    <property type="match status" value="1"/>
</dbReference>
<dbReference type="RefSeq" id="WP_265134761.1">
    <property type="nucleotide sequence ID" value="NZ_FXTX01000013.1"/>
</dbReference>
<accession>A0AA45WMW0</accession>
<dbReference type="PANTHER" id="PTHR42983">
    <property type="entry name" value="DINITROGENASE IRON-MOLYBDENUM COFACTOR PROTEIN-RELATED"/>
    <property type="match status" value="1"/>
</dbReference>
<dbReference type="Pfam" id="PF02579">
    <property type="entry name" value="Nitro_FeMo-Co"/>
    <property type="match status" value="1"/>
</dbReference>
<keyword evidence="3" id="KW-1185">Reference proteome</keyword>